<evidence type="ECO:0000313" key="3">
    <source>
        <dbReference type="Proteomes" id="UP000054217"/>
    </source>
</evidence>
<feature type="compositionally biased region" description="Low complexity" evidence="1">
    <location>
        <begin position="212"/>
        <end position="231"/>
    </location>
</feature>
<evidence type="ECO:0000313" key="2">
    <source>
        <dbReference type="EMBL" id="KIN96991.1"/>
    </source>
</evidence>
<keyword evidence="3" id="KW-1185">Reference proteome</keyword>
<evidence type="ECO:0000256" key="1">
    <source>
        <dbReference type="SAM" id="MobiDB-lite"/>
    </source>
</evidence>
<name>A0A0C3JHA6_PISTI</name>
<sequence length="476" mass="49586">MARTLWLFECAKTIRLPLLRAKVPISGDNRSVSINFPPFSPPSYLSYPTCSFYFSFPTSLLLALALMSSDPNDSSPNVGVPVDDLARTASILQLLLGSSQGDTELRNTLLARLGSLMVHGLFLFLDGRSIDTTPSLQGPSPAPTAPEPQAASSPVLPVDAPPADVVQDELAPATTAALVDHTLAEPSSATVVIQELDASPTLDLPTFNMLPDTPSSTSTSTVVPSRTPSPSLLGHLDPPSPLMPTVSPDHPVSVPDAAAPADPTTPTCQTLNVSESGLDCLPANSPLTGHASLDHPSTISGSPVSNGGSTVPIGTSSSSNVLRRMVVSPSTCLSPATIVASLEPSALEPWGSNARVVVNFIILAPYTTTRHSPEPGSRCFPVVEITRRPAHASKRTRVKSPSPSPTPPPSTSGMSSSNPVPTPSTSSSPPSLPSLSNAEMLVILREALRTATEVLDQTSKGHVASEKALGKRKSRD</sequence>
<gene>
    <name evidence="2" type="ORF">M404DRAFT_32720</name>
</gene>
<proteinExistence type="predicted"/>
<feature type="region of interest" description="Disordered" evidence="1">
    <location>
        <begin position="370"/>
        <end position="434"/>
    </location>
</feature>
<reference evidence="3" key="2">
    <citation type="submission" date="2015-01" db="EMBL/GenBank/DDBJ databases">
        <title>Evolutionary Origins and Diversification of the Mycorrhizal Mutualists.</title>
        <authorList>
            <consortium name="DOE Joint Genome Institute"/>
            <consortium name="Mycorrhizal Genomics Consortium"/>
            <person name="Kohler A."/>
            <person name="Kuo A."/>
            <person name="Nagy L.G."/>
            <person name="Floudas D."/>
            <person name="Copeland A."/>
            <person name="Barry K.W."/>
            <person name="Cichocki N."/>
            <person name="Veneault-Fourrey C."/>
            <person name="LaButti K."/>
            <person name="Lindquist E.A."/>
            <person name="Lipzen A."/>
            <person name="Lundell T."/>
            <person name="Morin E."/>
            <person name="Murat C."/>
            <person name="Riley R."/>
            <person name="Ohm R."/>
            <person name="Sun H."/>
            <person name="Tunlid A."/>
            <person name="Henrissat B."/>
            <person name="Grigoriev I.V."/>
            <person name="Hibbett D.S."/>
            <person name="Martin F."/>
        </authorList>
    </citation>
    <scope>NUCLEOTIDE SEQUENCE [LARGE SCALE GENOMIC DNA]</scope>
    <source>
        <strain evidence="3">Marx 270</strain>
    </source>
</reference>
<feature type="region of interest" description="Disordered" evidence="1">
    <location>
        <begin position="212"/>
        <end position="250"/>
    </location>
</feature>
<feature type="region of interest" description="Disordered" evidence="1">
    <location>
        <begin position="133"/>
        <end position="158"/>
    </location>
</feature>
<dbReference type="InParanoid" id="A0A0C3JHA6"/>
<dbReference type="HOGENOM" id="CLU_059973_0_0_1"/>
<accession>A0A0C3JHA6</accession>
<feature type="compositionally biased region" description="Low complexity" evidence="1">
    <location>
        <begin position="411"/>
        <end position="434"/>
    </location>
</feature>
<dbReference type="AlphaFoldDB" id="A0A0C3JHA6"/>
<feature type="compositionally biased region" description="Basic residues" evidence="1">
    <location>
        <begin position="388"/>
        <end position="398"/>
    </location>
</feature>
<dbReference type="Proteomes" id="UP000054217">
    <property type="component" value="Unassembled WGS sequence"/>
</dbReference>
<protein>
    <submittedName>
        <fullName evidence="2">Uncharacterized protein</fullName>
    </submittedName>
</protein>
<organism evidence="2 3">
    <name type="scientific">Pisolithus tinctorius Marx 270</name>
    <dbReference type="NCBI Taxonomy" id="870435"/>
    <lineage>
        <taxon>Eukaryota</taxon>
        <taxon>Fungi</taxon>
        <taxon>Dikarya</taxon>
        <taxon>Basidiomycota</taxon>
        <taxon>Agaricomycotina</taxon>
        <taxon>Agaricomycetes</taxon>
        <taxon>Agaricomycetidae</taxon>
        <taxon>Boletales</taxon>
        <taxon>Sclerodermatineae</taxon>
        <taxon>Pisolithaceae</taxon>
        <taxon>Pisolithus</taxon>
    </lineage>
</organism>
<reference evidence="2 3" key="1">
    <citation type="submission" date="2014-04" db="EMBL/GenBank/DDBJ databases">
        <authorList>
            <consortium name="DOE Joint Genome Institute"/>
            <person name="Kuo A."/>
            <person name="Kohler A."/>
            <person name="Costa M.D."/>
            <person name="Nagy L.G."/>
            <person name="Floudas D."/>
            <person name="Copeland A."/>
            <person name="Barry K.W."/>
            <person name="Cichocki N."/>
            <person name="Veneault-Fourrey C."/>
            <person name="LaButti K."/>
            <person name="Lindquist E.A."/>
            <person name="Lipzen A."/>
            <person name="Lundell T."/>
            <person name="Morin E."/>
            <person name="Murat C."/>
            <person name="Sun H."/>
            <person name="Tunlid A."/>
            <person name="Henrissat B."/>
            <person name="Grigoriev I.V."/>
            <person name="Hibbett D.S."/>
            <person name="Martin F."/>
            <person name="Nordberg H.P."/>
            <person name="Cantor M.N."/>
            <person name="Hua S.X."/>
        </authorList>
    </citation>
    <scope>NUCLEOTIDE SEQUENCE [LARGE SCALE GENOMIC DNA]</scope>
    <source>
        <strain evidence="2 3">Marx 270</strain>
    </source>
</reference>
<dbReference type="EMBL" id="KN832036">
    <property type="protein sequence ID" value="KIN96991.1"/>
    <property type="molecule type" value="Genomic_DNA"/>
</dbReference>
<dbReference type="STRING" id="870435.A0A0C3JHA6"/>
<feature type="region of interest" description="Disordered" evidence="1">
    <location>
        <begin position="453"/>
        <end position="476"/>
    </location>
</feature>